<comment type="caution">
    <text evidence="1">The sequence shown here is derived from an EMBL/GenBank/DDBJ whole genome shotgun (WGS) entry which is preliminary data.</text>
</comment>
<evidence type="ECO:0000313" key="2">
    <source>
        <dbReference type="EMBL" id="SHL26926.1"/>
    </source>
</evidence>
<reference evidence="2 4" key="2">
    <citation type="submission" date="2016-11" db="EMBL/GenBank/DDBJ databases">
        <authorList>
            <person name="Varghese N."/>
            <person name="Submissions S."/>
        </authorList>
    </citation>
    <scope>NUCLEOTIDE SEQUENCE [LARGE SCALE GENOMIC DNA]</scope>
    <source>
        <strain evidence="2 4">DSM 7308</strain>
    </source>
</reference>
<dbReference type="Proteomes" id="UP000092605">
    <property type="component" value="Unassembled WGS sequence"/>
</dbReference>
<evidence type="ECO:0000313" key="1">
    <source>
        <dbReference type="EMBL" id="KXZ38944.1"/>
    </source>
</evidence>
<dbReference type="SUPFAM" id="SSF101386">
    <property type="entry name" value="all-alpha NTP pyrophosphatases"/>
    <property type="match status" value="1"/>
</dbReference>
<name>A0A150FMS4_CLOPD</name>
<dbReference type="AlphaFoldDB" id="A0A150FMS4"/>
<reference evidence="1 3" key="1">
    <citation type="submission" date="2016-02" db="EMBL/GenBank/DDBJ databases">
        <title>Draft genome sequence for Clostridium paradoxum JW-YL-7.</title>
        <authorList>
            <person name="Utturkar S.M."/>
            <person name="Lancaster A."/>
            <person name="Poole F.L."/>
            <person name="Adams M.W."/>
            <person name="Brown S.D."/>
        </authorList>
    </citation>
    <scope>NUCLEOTIDE SEQUENCE [LARGE SCALE GENOMIC DNA]</scope>
    <source>
        <strain evidence="1 3">JW-YL-7</strain>
    </source>
</reference>
<sequence length="130" mass="14960">MSFDISKFKSVVNESLIRHKSILDVLTKLQETNSRINRAVIKSVTSCGCIQIDCKKQDLPKDITFGELSEYMDSHIRGDLCDVCKEKIEQELGDHMFYITALCNLLNMDLEDILKDEYKKITTLGKYSLF</sequence>
<accession>A0A150FMS4</accession>
<organism evidence="1 3">
    <name type="scientific">Alkalithermobacter thermoalcaliphilus JW-YL-7 = DSM 7308</name>
    <dbReference type="NCBI Taxonomy" id="1121328"/>
    <lineage>
        <taxon>Bacteria</taxon>
        <taxon>Bacillati</taxon>
        <taxon>Bacillota</taxon>
        <taxon>Clostridia</taxon>
        <taxon>Peptostreptococcales</taxon>
        <taxon>Tepidibacteraceae</taxon>
        <taxon>Alkalithermobacter</taxon>
    </lineage>
</organism>
<keyword evidence="1" id="KW-0378">Hydrolase</keyword>
<dbReference type="EMBL" id="FRBG01000019">
    <property type="protein sequence ID" value="SHL26926.1"/>
    <property type="molecule type" value="Genomic_DNA"/>
</dbReference>
<proteinExistence type="predicted"/>
<dbReference type="PATRIC" id="fig|1121328.3.peg.17"/>
<keyword evidence="4" id="KW-1185">Reference proteome</keyword>
<evidence type="ECO:0000313" key="4">
    <source>
        <dbReference type="Proteomes" id="UP000323392"/>
    </source>
</evidence>
<dbReference type="EMBL" id="LSFY01000001">
    <property type="protein sequence ID" value="KXZ38944.1"/>
    <property type="molecule type" value="Genomic_DNA"/>
</dbReference>
<gene>
    <name evidence="1" type="ORF">JWYL7_0017</name>
    <name evidence="2" type="ORF">SAMN05661008_01780</name>
</gene>
<protein>
    <submittedName>
        <fullName evidence="1 2">MazG nucleotide pyrophosphohydrolase</fullName>
    </submittedName>
</protein>
<dbReference type="Gene3D" id="1.10.287.1080">
    <property type="entry name" value="MazG-like"/>
    <property type="match status" value="1"/>
</dbReference>
<dbReference type="GO" id="GO:0016787">
    <property type="term" value="F:hydrolase activity"/>
    <property type="evidence" value="ECO:0007669"/>
    <property type="project" value="UniProtKB-KW"/>
</dbReference>
<dbReference type="RefSeq" id="WP_066067234.1">
    <property type="nucleotide sequence ID" value="NZ_FRBG01000019.1"/>
</dbReference>
<dbReference type="OrthoDB" id="2988649at2"/>
<evidence type="ECO:0000313" key="3">
    <source>
        <dbReference type="Proteomes" id="UP000092605"/>
    </source>
</evidence>
<dbReference type="STRING" id="1121328.JWYL7_0017"/>
<dbReference type="Proteomes" id="UP000323392">
    <property type="component" value="Unassembled WGS sequence"/>
</dbReference>